<accession>A0A9P5NBK5</accession>
<dbReference type="InterPro" id="IPR001810">
    <property type="entry name" value="F-box_dom"/>
</dbReference>
<feature type="compositionally biased region" description="Polar residues" evidence="1">
    <location>
        <begin position="44"/>
        <end position="67"/>
    </location>
</feature>
<gene>
    <name evidence="3" type="ORF">CPB84DRAFT_1852537</name>
</gene>
<organism evidence="3 4">
    <name type="scientific">Gymnopilus junonius</name>
    <name type="common">Spectacular rustgill mushroom</name>
    <name type="synonym">Gymnopilus spectabilis subsp. junonius</name>
    <dbReference type="NCBI Taxonomy" id="109634"/>
    <lineage>
        <taxon>Eukaryota</taxon>
        <taxon>Fungi</taxon>
        <taxon>Dikarya</taxon>
        <taxon>Basidiomycota</taxon>
        <taxon>Agaricomycotina</taxon>
        <taxon>Agaricomycetes</taxon>
        <taxon>Agaricomycetidae</taxon>
        <taxon>Agaricales</taxon>
        <taxon>Agaricineae</taxon>
        <taxon>Hymenogastraceae</taxon>
        <taxon>Gymnopilus</taxon>
    </lineage>
</organism>
<dbReference type="EMBL" id="JADNYJ010000165">
    <property type="protein sequence ID" value="KAF8877831.1"/>
    <property type="molecule type" value="Genomic_DNA"/>
</dbReference>
<protein>
    <recommendedName>
        <fullName evidence="2">F-box domain-containing protein</fullName>
    </recommendedName>
</protein>
<sequence>MPPSASSASGNANGSRSSSSTRAAKAASSLTADSNGIKLKARSNAGSTDVGTKGNTTSLGLSTTPSRTARARKSTLASSSPLKASSLPSAYPSSSSPAQAHGISLSLSSRSRTDPLSALSTLLRLLRSLPSRIGGCAYKLTPAEHALAVHLVGVLDPFVFRGYRASSLVDGGGDSGVTASPLLLQQPTEILDSVLSHLDSRKDALNLGVTCKRLWEVVSPRHLEYRVVKAKPSNVAVWAHLVRYKDLARNVRRLEVLDERVVLGNTSASLTSSTALVRVPKTLLLSRDTDHDSTDDELALHVKYQKYLCAALARTTSLKSFRWGSGKGGAGGVRLSDIWAALMKHGKNGAVPLLLDEGSTEEEEEESNEDSSEDEEGISNAEAGAPVRRKSKTQLAHARPTNLPEMQTVVFRSTPHAHGAAKQPELGGLVGYCTNASISKFVMSLNLEITYIPPRTPPSAGGAAAAAADDFFSYARLSHLTHLTLNNLRCTSSEAVASFLGAHEALEVLHFDVTVHTGGLVLPRGSLLRLKEVKAAKEVVNAILECPLVAGHEVGREFVDTNGDDKGSNEKKGLLLRPLEVIKGFKLSGSYASSSATSSTNTIGSQSTRTVPDARFLSNLRLQGSTIRRIEMTGWHDMEDVKRVVGCVPSLVWLDVGRKLGGSGSASSGFSGTGAGVQRGPVANLTEWTEVLGRLPELVTVHGVRFFYEVSSAAMGLGYDESDYSTCTTSFNAGSTANANASNTNTNTAASQSQSQSQYHNLSMMERSRMRKNDEIAGVLAWKCRKLRRVDHWEGYENGAGAGKVVVLLREGKEVKWEVRKVRT</sequence>
<dbReference type="Proteomes" id="UP000724874">
    <property type="component" value="Unassembled WGS sequence"/>
</dbReference>
<dbReference type="OrthoDB" id="3270296at2759"/>
<dbReference type="AlphaFoldDB" id="A0A9P5NBK5"/>
<feature type="region of interest" description="Disordered" evidence="1">
    <location>
        <begin position="354"/>
        <end position="405"/>
    </location>
</feature>
<evidence type="ECO:0000256" key="1">
    <source>
        <dbReference type="SAM" id="MobiDB-lite"/>
    </source>
</evidence>
<feature type="compositionally biased region" description="Low complexity" evidence="1">
    <location>
        <begin position="1"/>
        <end position="34"/>
    </location>
</feature>
<comment type="caution">
    <text evidence="3">The sequence shown here is derived from an EMBL/GenBank/DDBJ whole genome shotgun (WGS) entry which is preliminary data.</text>
</comment>
<keyword evidence="4" id="KW-1185">Reference proteome</keyword>
<evidence type="ECO:0000259" key="2">
    <source>
        <dbReference type="PROSITE" id="PS50181"/>
    </source>
</evidence>
<name>A0A9P5NBK5_GYMJU</name>
<proteinExistence type="predicted"/>
<feature type="compositionally biased region" description="Acidic residues" evidence="1">
    <location>
        <begin position="358"/>
        <end position="377"/>
    </location>
</feature>
<feature type="domain" description="F-box" evidence="2">
    <location>
        <begin position="180"/>
        <end position="228"/>
    </location>
</feature>
<dbReference type="PROSITE" id="PS50181">
    <property type="entry name" value="FBOX"/>
    <property type="match status" value="1"/>
</dbReference>
<dbReference type="SUPFAM" id="SSF81383">
    <property type="entry name" value="F-box domain"/>
    <property type="match status" value="1"/>
</dbReference>
<feature type="region of interest" description="Disordered" evidence="1">
    <location>
        <begin position="1"/>
        <end position="107"/>
    </location>
</feature>
<feature type="compositionally biased region" description="Low complexity" evidence="1">
    <location>
        <begin position="74"/>
        <end position="98"/>
    </location>
</feature>
<evidence type="ECO:0000313" key="4">
    <source>
        <dbReference type="Proteomes" id="UP000724874"/>
    </source>
</evidence>
<dbReference type="InterPro" id="IPR036047">
    <property type="entry name" value="F-box-like_dom_sf"/>
</dbReference>
<reference evidence="3" key="1">
    <citation type="submission" date="2020-11" db="EMBL/GenBank/DDBJ databases">
        <authorList>
            <consortium name="DOE Joint Genome Institute"/>
            <person name="Ahrendt S."/>
            <person name="Riley R."/>
            <person name="Andreopoulos W."/>
            <person name="LaButti K."/>
            <person name="Pangilinan J."/>
            <person name="Ruiz-duenas F.J."/>
            <person name="Barrasa J.M."/>
            <person name="Sanchez-Garcia M."/>
            <person name="Camarero S."/>
            <person name="Miyauchi S."/>
            <person name="Serrano A."/>
            <person name="Linde D."/>
            <person name="Babiker R."/>
            <person name="Drula E."/>
            <person name="Ayuso-Fernandez I."/>
            <person name="Pacheco R."/>
            <person name="Padilla G."/>
            <person name="Ferreira P."/>
            <person name="Barriuso J."/>
            <person name="Kellner H."/>
            <person name="Castanera R."/>
            <person name="Alfaro M."/>
            <person name="Ramirez L."/>
            <person name="Pisabarro A.G."/>
            <person name="Kuo A."/>
            <person name="Tritt A."/>
            <person name="Lipzen A."/>
            <person name="He G."/>
            <person name="Yan M."/>
            <person name="Ng V."/>
            <person name="Cullen D."/>
            <person name="Martin F."/>
            <person name="Rosso M.-N."/>
            <person name="Henrissat B."/>
            <person name="Hibbett D."/>
            <person name="Martinez A.T."/>
            <person name="Grigoriev I.V."/>
        </authorList>
    </citation>
    <scope>NUCLEOTIDE SEQUENCE</scope>
    <source>
        <strain evidence="3">AH 44721</strain>
    </source>
</reference>
<evidence type="ECO:0000313" key="3">
    <source>
        <dbReference type="EMBL" id="KAF8877831.1"/>
    </source>
</evidence>